<dbReference type="HOGENOM" id="CLU_082093_0_1_9"/>
<dbReference type="eggNOG" id="COG2452">
    <property type="taxonomic scope" value="Bacteria"/>
</dbReference>
<organism evidence="3 5">
    <name type="scientific">Lactobacillus helveticus (strain DPC 4571)</name>
    <dbReference type="NCBI Taxonomy" id="405566"/>
    <lineage>
        <taxon>Bacteria</taxon>
        <taxon>Bacillati</taxon>
        <taxon>Bacillota</taxon>
        <taxon>Bacilli</taxon>
        <taxon>Lactobacillales</taxon>
        <taxon>Lactobacillaceae</taxon>
        <taxon>Lactobacillus</taxon>
    </lineage>
</organism>
<dbReference type="Gene3D" id="1.10.287.2170">
    <property type="match status" value="1"/>
</dbReference>
<feature type="domain" description="HTH merR-type" evidence="1">
    <location>
        <begin position="15"/>
        <end position="54"/>
    </location>
</feature>
<reference evidence="3" key="1">
    <citation type="submission" date="2006-12" db="EMBL/GenBank/DDBJ databases">
        <authorList>
            <person name="Callanan M.J."/>
            <person name="Kaleta P."/>
            <person name="O'Callaghan J."/>
            <person name="O'Sullivan O."/>
            <person name="Jordan K."/>
            <person name="McAuliffe O."/>
            <person name="Sangrador A."/>
            <person name="Slattery L."/>
            <person name="Ross P."/>
            <person name="Beresford T."/>
        </authorList>
    </citation>
    <scope>NUCLEOTIDE SEQUENCE</scope>
    <source>
        <strain evidence="3">DPC 4571</strain>
    </source>
</reference>
<feature type="domain" description="Resolvase/invertase-type recombinase catalytic" evidence="2">
    <location>
        <begin position="76"/>
        <end position="221"/>
    </location>
</feature>
<protein>
    <submittedName>
        <fullName evidence="3">Transposase ORF_A</fullName>
    </submittedName>
</protein>
<dbReference type="FunFam" id="3.40.50.1390:FF:000002">
    <property type="entry name" value="ORF1 in transposon ISC1904"/>
    <property type="match status" value="1"/>
</dbReference>
<dbReference type="SUPFAM" id="SSF53041">
    <property type="entry name" value="Resolvase-like"/>
    <property type="match status" value="1"/>
</dbReference>
<evidence type="ECO:0000313" key="4">
    <source>
        <dbReference type="EMBL" id="ABX27888.1"/>
    </source>
</evidence>
<dbReference type="PROSITE" id="PS50937">
    <property type="entry name" value="HTH_MERR_2"/>
    <property type="match status" value="1"/>
</dbReference>
<dbReference type="PANTHER" id="PTHR36172">
    <property type="match status" value="1"/>
</dbReference>
<dbReference type="InterPro" id="IPR009061">
    <property type="entry name" value="DNA-bd_dom_put_sf"/>
</dbReference>
<evidence type="ECO:0000313" key="5">
    <source>
        <dbReference type="Proteomes" id="UP000000790"/>
    </source>
</evidence>
<dbReference type="PROSITE" id="PS51736">
    <property type="entry name" value="RECOMBINASES_3"/>
    <property type="match status" value="1"/>
</dbReference>
<dbReference type="GO" id="GO:0003677">
    <property type="term" value="F:DNA binding"/>
    <property type="evidence" value="ECO:0007669"/>
    <property type="project" value="InterPro"/>
</dbReference>
<dbReference type="InterPro" id="IPR006119">
    <property type="entry name" value="Resolv_N"/>
</dbReference>
<dbReference type="Proteomes" id="UP000000790">
    <property type="component" value="Chromosome"/>
</dbReference>
<dbReference type="Pfam" id="PF00376">
    <property type="entry name" value="MerR"/>
    <property type="match status" value="1"/>
</dbReference>
<dbReference type="InterPro" id="IPR041718">
    <property type="entry name" value="IS607_transposase-like"/>
</dbReference>
<dbReference type="GO" id="GO:0000150">
    <property type="term" value="F:DNA strand exchange activity"/>
    <property type="evidence" value="ECO:0007669"/>
    <property type="project" value="InterPro"/>
</dbReference>
<dbReference type="SUPFAM" id="SSF46955">
    <property type="entry name" value="Putative DNA-binding domain"/>
    <property type="match status" value="1"/>
</dbReference>
<dbReference type="SMART" id="SM00422">
    <property type="entry name" value="HTH_MERR"/>
    <property type="match status" value="1"/>
</dbReference>
<dbReference type="KEGG" id="lhe:lhv_2923"/>
<dbReference type="KEGG" id="lhe:lhv_0210"/>
<dbReference type="InterPro" id="IPR036162">
    <property type="entry name" value="Resolvase-like_N_sf"/>
</dbReference>
<proteinExistence type="predicted"/>
<gene>
    <name evidence="3" type="ordered locus">lhv_0210</name>
    <name evidence="4" type="ordered locus">lhv_2923</name>
</gene>
<dbReference type="SMART" id="SM00857">
    <property type="entry name" value="Resolvase"/>
    <property type="match status" value="1"/>
</dbReference>
<dbReference type="InterPro" id="IPR000551">
    <property type="entry name" value="MerR-type_HTH_dom"/>
</dbReference>
<evidence type="ECO:0000313" key="3">
    <source>
        <dbReference type="EMBL" id="ABX26455.1"/>
    </source>
</evidence>
<name>A8YX32_LACH4</name>
<dbReference type="InterPro" id="IPR048046">
    <property type="entry name" value="Transpos_IS607"/>
</dbReference>
<dbReference type="NCBIfam" id="NF033518">
    <property type="entry name" value="transpos_IS607"/>
    <property type="match status" value="1"/>
</dbReference>
<accession>A8YX32</accession>
<dbReference type="CDD" id="cd03769">
    <property type="entry name" value="SR_IS607_transposase_like"/>
    <property type="match status" value="1"/>
</dbReference>
<dbReference type="Gene3D" id="3.40.50.1390">
    <property type="entry name" value="Resolvase, N-terminal catalytic domain"/>
    <property type="match status" value="1"/>
</dbReference>
<reference evidence="3 5" key="2">
    <citation type="journal article" date="2008" name="J. Bacteriol.">
        <title>Genome sequence of Lactobacillus helveticus: an organism distinguished by selective gene loss and IS element expansion.</title>
        <authorList>
            <person name="Callanan M."/>
            <person name="Kaleta P."/>
            <person name="O'Callaghan J."/>
            <person name="O'Sullivan O."/>
            <person name="Jordan K."/>
            <person name="McAuliffe O."/>
            <person name="Sangrador-Vegas A."/>
            <person name="Slattery L."/>
            <person name="Fitzgerald G.F."/>
            <person name="Beresford T."/>
            <person name="Ross R.P."/>
        </authorList>
    </citation>
    <scope>NUCLEOTIDE SEQUENCE [LARGE SCALE GENOMIC DNA]</scope>
    <source>
        <strain evidence="3 5">DPC 4571</strain>
    </source>
</reference>
<dbReference type="EMBL" id="CP000517">
    <property type="protein sequence ID" value="ABX27888.1"/>
    <property type="molecule type" value="Genomic_DNA"/>
</dbReference>
<dbReference type="Gene3D" id="1.10.1660.10">
    <property type="match status" value="1"/>
</dbReference>
<dbReference type="InterPro" id="IPR051491">
    <property type="entry name" value="Recombinase/Transposase-rel"/>
</dbReference>
<sequence>MRSFFMASNTQLPKYLSIGQASKYLNIAIPTLRLWERKGIIKPIRTAGNQRRYTLQMLDDALAGKKPAKPVSKDKLIIGYCRVSSAGQKNDLKRQIAVVTNFCEMQGKPFKIISDIGSGLNYHKKGLKELIHLICTQQCSQVVVNYQDRLVRFGFELIEDICQENDVEITVINQTKAESSNEELVDDVLSVITVYSAKLYGKRSHHNEKIIKTNQELFKDR</sequence>
<evidence type="ECO:0000259" key="1">
    <source>
        <dbReference type="PROSITE" id="PS50937"/>
    </source>
</evidence>
<dbReference type="PROSITE" id="PS00552">
    <property type="entry name" value="HTH_MERR_1"/>
    <property type="match status" value="1"/>
</dbReference>
<dbReference type="CDD" id="cd04761">
    <property type="entry name" value="HTH_MerR-SF"/>
    <property type="match status" value="1"/>
</dbReference>
<dbReference type="Pfam" id="PF00239">
    <property type="entry name" value="Resolvase"/>
    <property type="match status" value="1"/>
</dbReference>
<dbReference type="GO" id="GO:0006355">
    <property type="term" value="P:regulation of DNA-templated transcription"/>
    <property type="evidence" value="ECO:0007669"/>
    <property type="project" value="InterPro"/>
</dbReference>
<dbReference type="EMBL" id="CP000517">
    <property type="protein sequence ID" value="ABX26455.1"/>
    <property type="molecule type" value="Genomic_DNA"/>
</dbReference>
<evidence type="ECO:0000259" key="2">
    <source>
        <dbReference type="PROSITE" id="PS51736"/>
    </source>
</evidence>
<dbReference type="AlphaFoldDB" id="A8YX32"/>
<dbReference type="PANTHER" id="PTHR36172:SF1">
    <property type="entry name" value="RESOLVASE-RELATED"/>
    <property type="match status" value="1"/>
</dbReference>